<keyword evidence="3" id="KW-1133">Transmembrane helix</keyword>
<feature type="domain" description="Response regulatory" evidence="4">
    <location>
        <begin position="156"/>
        <end position="268"/>
    </location>
</feature>
<evidence type="ECO:0000259" key="4">
    <source>
        <dbReference type="PROSITE" id="PS50110"/>
    </source>
</evidence>
<evidence type="ECO:0000313" key="5">
    <source>
        <dbReference type="EMBL" id="VAX00036.1"/>
    </source>
</evidence>
<dbReference type="SUPFAM" id="SSF52172">
    <property type="entry name" value="CheY-like"/>
    <property type="match status" value="1"/>
</dbReference>
<keyword evidence="1" id="KW-0597">Phosphoprotein</keyword>
<evidence type="ECO:0000256" key="3">
    <source>
        <dbReference type="SAM" id="Phobius"/>
    </source>
</evidence>
<organism evidence="5">
    <name type="scientific">hydrothermal vent metagenome</name>
    <dbReference type="NCBI Taxonomy" id="652676"/>
    <lineage>
        <taxon>unclassified sequences</taxon>
        <taxon>metagenomes</taxon>
        <taxon>ecological metagenomes</taxon>
    </lineage>
</organism>
<gene>
    <name evidence="5" type="ORF">MNBD_GAMMA22-1099</name>
</gene>
<dbReference type="AlphaFoldDB" id="A0A3B1A2Q0"/>
<dbReference type="InterPro" id="IPR001789">
    <property type="entry name" value="Sig_transdc_resp-reg_receiver"/>
</dbReference>
<dbReference type="InterPro" id="IPR011006">
    <property type="entry name" value="CheY-like_superfamily"/>
</dbReference>
<evidence type="ECO:0000256" key="2">
    <source>
        <dbReference type="ARBA" id="ARBA00023012"/>
    </source>
</evidence>
<keyword evidence="3" id="KW-0472">Membrane</keyword>
<dbReference type="GO" id="GO:0000160">
    <property type="term" value="P:phosphorelay signal transduction system"/>
    <property type="evidence" value="ECO:0007669"/>
    <property type="project" value="UniProtKB-KW"/>
</dbReference>
<sequence>MGNVKTASKNKLTIMIGFIIVLLLLASLMLISITQIHDNEQRLTQVTHELADVSNAFSMRDAANNRALLLYRLSQTEDDILRFTLYDDFGNYGIKFLESYKTIKQNLHYNKDKELFTLADNAIQLGGNTQAEVESTLGRGSKFSFDISTGTISDDNLVYSLDHISSQADSSKINPTQKLFGQVLLTEITIVDNGEQAVKICETRKFDLVLMDMQMPVMDGIEATEKIRLIDKKTPIVSLTANAMKSDFERCIDAGANEFITKPIDYQC</sequence>
<keyword evidence="3" id="KW-0812">Transmembrane</keyword>
<protein>
    <recommendedName>
        <fullName evidence="4">Response regulatory domain-containing protein</fullName>
    </recommendedName>
</protein>
<evidence type="ECO:0000256" key="1">
    <source>
        <dbReference type="ARBA" id="ARBA00022553"/>
    </source>
</evidence>
<dbReference type="PANTHER" id="PTHR45339">
    <property type="entry name" value="HYBRID SIGNAL TRANSDUCTION HISTIDINE KINASE J"/>
    <property type="match status" value="1"/>
</dbReference>
<dbReference type="PANTHER" id="PTHR45339:SF1">
    <property type="entry name" value="HYBRID SIGNAL TRANSDUCTION HISTIDINE KINASE J"/>
    <property type="match status" value="1"/>
</dbReference>
<dbReference type="EMBL" id="UOFS01000042">
    <property type="protein sequence ID" value="VAX00036.1"/>
    <property type="molecule type" value="Genomic_DNA"/>
</dbReference>
<feature type="transmembrane region" description="Helical" evidence="3">
    <location>
        <begin position="12"/>
        <end position="33"/>
    </location>
</feature>
<dbReference type="SMART" id="SM00448">
    <property type="entry name" value="REC"/>
    <property type="match status" value="1"/>
</dbReference>
<dbReference type="Gene3D" id="3.40.50.2300">
    <property type="match status" value="1"/>
</dbReference>
<reference evidence="5" key="1">
    <citation type="submission" date="2018-06" db="EMBL/GenBank/DDBJ databases">
        <authorList>
            <person name="Zhirakovskaya E."/>
        </authorList>
    </citation>
    <scope>NUCLEOTIDE SEQUENCE</scope>
</reference>
<dbReference type="PROSITE" id="PS50110">
    <property type="entry name" value="RESPONSE_REGULATORY"/>
    <property type="match status" value="1"/>
</dbReference>
<dbReference type="CDD" id="cd17546">
    <property type="entry name" value="REC_hyHK_CKI1_RcsC-like"/>
    <property type="match status" value="1"/>
</dbReference>
<accession>A0A3B1A2Q0</accession>
<name>A0A3B1A2Q0_9ZZZZ</name>
<proteinExistence type="predicted"/>
<keyword evidence="2" id="KW-0902">Two-component regulatory system</keyword>
<dbReference type="Pfam" id="PF00072">
    <property type="entry name" value="Response_reg"/>
    <property type="match status" value="1"/>
</dbReference>